<proteinExistence type="predicted"/>
<keyword evidence="5" id="KW-1185">Reference proteome</keyword>
<dbReference type="Gene3D" id="3.20.20.80">
    <property type="entry name" value="Glycosidases"/>
    <property type="match status" value="1"/>
</dbReference>
<dbReference type="NCBIfam" id="TIGR03938">
    <property type="entry name" value="deacetyl_PgaB"/>
    <property type="match status" value="1"/>
</dbReference>
<accession>A0A239I722</accession>
<organism evidence="4 5">
    <name type="scientific">Pseudomonas segetis</name>
    <dbReference type="NCBI Taxonomy" id="298908"/>
    <lineage>
        <taxon>Bacteria</taxon>
        <taxon>Pseudomonadati</taxon>
        <taxon>Pseudomonadota</taxon>
        <taxon>Gammaproteobacteria</taxon>
        <taxon>Pseudomonadales</taxon>
        <taxon>Pseudomonadaceae</taxon>
        <taxon>Pseudomonas</taxon>
    </lineage>
</organism>
<name>A0A239I722_9PSED</name>
<dbReference type="InterPro" id="IPR002509">
    <property type="entry name" value="NODB_dom"/>
</dbReference>
<dbReference type="RefSeq" id="WP_089360827.1">
    <property type="nucleotide sequence ID" value="NZ_FZOG01000006.1"/>
</dbReference>
<dbReference type="PROSITE" id="PS51677">
    <property type="entry name" value="NODB"/>
    <property type="match status" value="1"/>
</dbReference>
<reference evidence="5" key="1">
    <citation type="submission" date="2017-06" db="EMBL/GenBank/DDBJ databases">
        <authorList>
            <person name="Varghese N."/>
            <person name="Submissions S."/>
        </authorList>
    </citation>
    <scope>NUCLEOTIDE SEQUENCE [LARGE SCALE GENOMIC DNA]</scope>
    <source>
        <strain evidence="5">CIP 108523</strain>
    </source>
</reference>
<dbReference type="InterPro" id="IPR032772">
    <property type="entry name" value="PGA_deacetylase_PgaB_C"/>
</dbReference>
<dbReference type="Pfam" id="PF01522">
    <property type="entry name" value="Polysacc_deac_1"/>
    <property type="match status" value="1"/>
</dbReference>
<evidence type="ECO:0000256" key="1">
    <source>
        <dbReference type="ARBA" id="ARBA00022729"/>
    </source>
</evidence>
<feature type="chain" id="PRO_5012263666" evidence="2">
    <location>
        <begin position="22"/>
        <end position="668"/>
    </location>
</feature>
<feature type="signal peptide" evidence="2">
    <location>
        <begin position="1"/>
        <end position="21"/>
    </location>
</feature>
<dbReference type="PANTHER" id="PTHR34216">
    <property type="match status" value="1"/>
</dbReference>
<protein>
    <submittedName>
        <fullName evidence="4">Biofilm PGA synthesis lipoprotein PgaB</fullName>
    </submittedName>
</protein>
<keyword evidence="1 2" id="KW-0732">Signal</keyword>
<gene>
    <name evidence="4" type="ORF">SAMN05216255_3719</name>
</gene>
<evidence type="ECO:0000256" key="2">
    <source>
        <dbReference type="SAM" id="SignalP"/>
    </source>
</evidence>
<dbReference type="GO" id="GO:0016810">
    <property type="term" value="F:hydrolase activity, acting on carbon-nitrogen (but not peptide) bonds"/>
    <property type="evidence" value="ECO:0007669"/>
    <property type="project" value="InterPro"/>
</dbReference>
<dbReference type="InterPro" id="IPR023854">
    <property type="entry name" value="PGA_deacetylase_PgaB"/>
</dbReference>
<dbReference type="Proteomes" id="UP000242915">
    <property type="component" value="Unassembled WGS sequence"/>
</dbReference>
<dbReference type="PANTHER" id="PTHR34216:SF7">
    <property type="entry name" value="POLY-BETA-1,6-N-ACETYL-D-GLUCOSAMINE N-DEACETYLASE"/>
    <property type="match status" value="1"/>
</dbReference>
<dbReference type="GO" id="GO:0043708">
    <property type="term" value="P:cell adhesion involved in biofilm formation"/>
    <property type="evidence" value="ECO:0007669"/>
    <property type="project" value="InterPro"/>
</dbReference>
<dbReference type="InterPro" id="IPR051398">
    <property type="entry name" value="Polysacch_Deacetylase"/>
</dbReference>
<keyword evidence="4" id="KW-0449">Lipoprotein</keyword>
<dbReference type="Pfam" id="PF14883">
    <property type="entry name" value="GHL13"/>
    <property type="match status" value="1"/>
</dbReference>
<feature type="domain" description="NodB homology" evidence="3">
    <location>
        <begin position="105"/>
        <end position="349"/>
    </location>
</feature>
<evidence type="ECO:0000313" key="5">
    <source>
        <dbReference type="Proteomes" id="UP000242915"/>
    </source>
</evidence>
<dbReference type="Gene3D" id="3.20.20.370">
    <property type="entry name" value="Glycoside hydrolase/deacetylase"/>
    <property type="match status" value="1"/>
</dbReference>
<sequence length="668" mass="75193">MRFLYKVIFWALSLTLLTACASEGPPFVPPLARALPASEAPWPEGQVLAICYHDIEDQEADQNYVSVRTANLIAQLNWLHDSGYQAVSVDQVLAARISKKPLPEKAILLTFDDGYSSFHDRVLPLLEAYNWPAVYAPVGAWVSTPQNSPVDFAGMPTERKKFATWDQIKRMANNSLIEIAAHTDNMHTGALANPQGNLEPSAANRHYDPVQKRYETDAEAKARWSNDIARISTKIQQATGRKPRVWVWPYGQQNGEVLSIAAENGYSIALTLDDGMSRISSIKEGPRHLVSGDPEIDQFASAIVNIRETSSMRVAHVDLDYVYDPDPQQMDKNIGSLVQRIYDLGINTVFLQAYADPKGDGTVSETYFPNSVLPMRADLFNRASWQLQTRAHVQVYAWMPVLSFDLDKKLPRVQRWDPETGNLSVDPKQYQRLSPFNTEVRKQITKLYQDLARYSNFNGVLFHDDALLSDFEDAGPDALAAYRKAGLPGDISQLRGNSATLQKWTVFKTAYLTDFTLELADKVKAIRGPQVQTARNIYAEPIMNPESETWFAQNLDNFLASYDWTAPMAMPLMEGVKLEDSNAWLEKMVAIIGKRPGALKRTVFELQARDWSKPNAPAIDAGQLAQWMQRLQWQGVVNYGYYPDNFVRNEPALEGIRPAFSNAWTPQP</sequence>
<dbReference type="InterPro" id="IPR011330">
    <property type="entry name" value="Glyco_hydro/deAcase_b/a-brl"/>
</dbReference>
<dbReference type="AlphaFoldDB" id="A0A239I722"/>
<dbReference type="GO" id="GO:0005975">
    <property type="term" value="P:carbohydrate metabolic process"/>
    <property type="evidence" value="ECO:0007669"/>
    <property type="project" value="InterPro"/>
</dbReference>
<dbReference type="EMBL" id="FZOG01000006">
    <property type="protein sequence ID" value="SNS88873.1"/>
    <property type="molecule type" value="Genomic_DNA"/>
</dbReference>
<evidence type="ECO:0000313" key="4">
    <source>
        <dbReference type="EMBL" id="SNS88873.1"/>
    </source>
</evidence>
<dbReference type="PROSITE" id="PS51257">
    <property type="entry name" value="PROKAR_LIPOPROTEIN"/>
    <property type="match status" value="1"/>
</dbReference>
<dbReference type="SUPFAM" id="SSF88713">
    <property type="entry name" value="Glycoside hydrolase/deacetylase"/>
    <property type="match status" value="1"/>
</dbReference>
<dbReference type="NCBIfam" id="NF011177">
    <property type="entry name" value="PRK14582.1"/>
    <property type="match status" value="1"/>
</dbReference>
<evidence type="ECO:0000259" key="3">
    <source>
        <dbReference type="PROSITE" id="PS51677"/>
    </source>
</evidence>